<dbReference type="RefSeq" id="WP_210666583.1">
    <property type="nucleotide sequence ID" value="NZ_JAGFBV010000015.1"/>
</dbReference>
<feature type="active site" evidence="4">
    <location>
        <position position="185"/>
    </location>
</feature>
<organism evidence="7 8">
    <name type="scientific">Flavobacterium geliluteum</name>
    <dbReference type="NCBI Taxonomy" id="2816120"/>
    <lineage>
        <taxon>Bacteria</taxon>
        <taxon>Pseudomonadati</taxon>
        <taxon>Bacteroidota</taxon>
        <taxon>Flavobacteriia</taxon>
        <taxon>Flavobacteriales</taxon>
        <taxon>Flavobacteriaceae</taxon>
        <taxon>Flavobacterium</taxon>
    </lineage>
</organism>
<feature type="domain" description="Pectinesterase catalytic" evidence="6">
    <location>
        <begin position="29"/>
        <end position="324"/>
    </location>
</feature>
<evidence type="ECO:0000256" key="1">
    <source>
        <dbReference type="ARBA" id="ARBA00008891"/>
    </source>
</evidence>
<dbReference type="EMBL" id="JAGFBV010000015">
    <property type="protein sequence ID" value="MBP4138590.1"/>
    <property type="molecule type" value="Genomic_DNA"/>
</dbReference>
<dbReference type="SUPFAM" id="SSF51126">
    <property type="entry name" value="Pectin lyase-like"/>
    <property type="match status" value="1"/>
</dbReference>
<keyword evidence="3 5" id="KW-0063">Aspartyl esterase</keyword>
<gene>
    <name evidence="7" type="ORF">J3495_10875</name>
</gene>
<dbReference type="InterPro" id="IPR033131">
    <property type="entry name" value="Pectinesterase_Asp_AS"/>
</dbReference>
<protein>
    <recommendedName>
        <fullName evidence="5">Pectinesterase</fullName>
        <ecNumber evidence="5">3.1.1.11</ecNumber>
    </recommendedName>
</protein>
<keyword evidence="8" id="KW-1185">Reference proteome</keyword>
<accession>A0A940XF56</accession>
<dbReference type="GO" id="GO:0009279">
    <property type="term" value="C:cell outer membrane"/>
    <property type="evidence" value="ECO:0007669"/>
    <property type="project" value="TreeGrafter"/>
</dbReference>
<name>A0A940XF56_9FLAO</name>
<evidence type="ECO:0000256" key="3">
    <source>
        <dbReference type="ARBA" id="ARBA00023085"/>
    </source>
</evidence>
<proteinExistence type="inferred from homology"/>
<dbReference type="EC" id="3.1.1.11" evidence="5"/>
<dbReference type="InterPro" id="IPR000070">
    <property type="entry name" value="Pectinesterase_cat"/>
</dbReference>
<dbReference type="PANTHER" id="PTHR31321">
    <property type="entry name" value="ACYL-COA THIOESTER HYDROLASE YBHC-RELATED"/>
    <property type="match status" value="1"/>
</dbReference>
<dbReference type="InterPro" id="IPR011050">
    <property type="entry name" value="Pectin_lyase_fold/virulence"/>
</dbReference>
<comment type="pathway">
    <text evidence="5">Glycan metabolism; pectin degradation; 2-dehydro-3-deoxy-D-gluconate from pectin: step 1/5.</text>
</comment>
<feature type="chain" id="PRO_5038157307" description="Pectinesterase" evidence="5">
    <location>
        <begin position="22"/>
        <end position="367"/>
    </location>
</feature>
<evidence type="ECO:0000256" key="2">
    <source>
        <dbReference type="ARBA" id="ARBA00022801"/>
    </source>
</evidence>
<dbReference type="PROSITE" id="PS00800">
    <property type="entry name" value="PECTINESTERASE_1"/>
    <property type="match status" value="1"/>
</dbReference>
<dbReference type="InterPro" id="IPR018040">
    <property type="entry name" value="Pectinesterase_Tyr_AS"/>
</dbReference>
<sequence>MKTPVASCFIFLFVFANTVNAQKNNAIYDIVVATDGSGNYTKIQEAFDAVPENNSKQIVIFIKPGIYKEKLTLAAAKKNVKLVGESYQNTILTYDDYAEIAGGTKKSFSVCIEADDFTAENITFENTIDSQLPQYQKGGQAVALMVTGDRGVFHLCKITGFQDTFYLKDNKRTYIKDCIIDGTTDFIFGAGIALFENCFISIRKDSYITASNHEIGKSKYGFVFKDCVFMTYPKETVTNVSFGRPWGAGANVVLVHSYEGPKIAVDGWSVWSKDPSHKAFDNWKTTFYAEYDCFGPGYQPKKRLSWTHQLTKEEASMYTKAKIFAANTTTAVPLEGDWNPVIEKDNCRSILPSKKAKNAVANYQKAF</sequence>
<dbReference type="GO" id="GO:0030599">
    <property type="term" value="F:pectinesterase activity"/>
    <property type="evidence" value="ECO:0007669"/>
    <property type="project" value="UniProtKB-UniRule"/>
</dbReference>
<dbReference type="InterPro" id="IPR012334">
    <property type="entry name" value="Pectin_lyas_fold"/>
</dbReference>
<dbReference type="AlphaFoldDB" id="A0A940XF56"/>
<comment type="caution">
    <text evidence="7">The sequence shown here is derived from an EMBL/GenBank/DDBJ whole genome shotgun (WGS) entry which is preliminary data.</text>
</comment>
<dbReference type="GO" id="GO:0045490">
    <property type="term" value="P:pectin catabolic process"/>
    <property type="evidence" value="ECO:0007669"/>
    <property type="project" value="UniProtKB-UniRule"/>
</dbReference>
<evidence type="ECO:0000256" key="5">
    <source>
        <dbReference type="RuleBase" id="RU000589"/>
    </source>
</evidence>
<feature type="signal peptide" evidence="5">
    <location>
        <begin position="1"/>
        <end position="21"/>
    </location>
</feature>
<comment type="catalytic activity">
    <reaction evidence="5">
        <text>[(1-&gt;4)-alpha-D-galacturonosyl methyl ester](n) + n H2O = [(1-&gt;4)-alpha-D-galacturonosyl](n) + n methanol + n H(+)</text>
        <dbReference type="Rhea" id="RHEA:22380"/>
        <dbReference type="Rhea" id="RHEA-COMP:14570"/>
        <dbReference type="Rhea" id="RHEA-COMP:14573"/>
        <dbReference type="ChEBI" id="CHEBI:15377"/>
        <dbReference type="ChEBI" id="CHEBI:15378"/>
        <dbReference type="ChEBI" id="CHEBI:17790"/>
        <dbReference type="ChEBI" id="CHEBI:140522"/>
        <dbReference type="ChEBI" id="CHEBI:140523"/>
        <dbReference type="EC" id="3.1.1.11"/>
    </reaction>
</comment>
<dbReference type="PANTHER" id="PTHR31321:SF57">
    <property type="entry name" value="PECTINESTERASE 53-RELATED"/>
    <property type="match status" value="1"/>
</dbReference>
<evidence type="ECO:0000313" key="7">
    <source>
        <dbReference type="EMBL" id="MBP4138590.1"/>
    </source>
</evidence>
<dbReference type="GO" id="GO:0042545">
    <property type="term" value="P:cell wall modification"/>
    <property type="evidence" value="ECO:0007669"/>
    <property type="project" value="UniProtKB-UniRule"/>
</dbReference>
<dbReference type="PROSITE" id="PS00503">
    <property type="entry name" value="PECTINESTERASE_2"/>
    <property type="match status" value="1"/>
</dbReference>
<dbReference type="Pfam" id="PF01095">
    <property type="entry name" value="Pectinesterase"/>
    <property type="match status" value="1"/>
</dbReference>
<dbReference type="Gene3D" id="2.160.20.10">
    <property type="entry name" value="Single-stranded right-handed beta-helix, Pectin lyase-like"/>
    <property type="match status" value="1"/>
</dbReference>
<dbReference type="Proteomes" id="UP000675047">
    <property type="component" value="Unassembled WGS sequence"/>
</dbReference>
<evidence type="ECO:0000259" key="6">
    <source>
        <dbReference type="Pfam" id="PF01095"/>
    </source>
</evidence>
<reference evidence="7 8" key="1">
    <citation type="submission" date="2021-03" db="EMBL/GenBank/DDBJ databases">
        <title>Flavobacterium Flabelliformis Sp. Nov. And Flavobacterium Geliluteum Sp. Nov., Two Novel Multidrug Resistant Psychrophilic Species Isolated From Antarctica.</title>
        <authorList>
            <person name="Kralova S."/>
            <person name="Busse H.J."/>
            <person name="Bezdicek M."/>
            <person name="Nykrynova M."/>
            <person name="Kroupova E."/>
            <person name="Krsek D."/>
            <person name="Sedlacek I."/>
        </authorList>
    </citation>
    <scope>NUCLEOTIDE SEQUENCE [LARGE SCALE GENOMIC DNA]</scope>
    <source>
        <strain evidence="7 8">P7388</strain>
    </source>
</reference>
<comment type="similarity">
    <text evidence="1">Belongs to the pectinesterase family.</text>
</comment>
<keyword evidence="5" id="KW-0732">Signal</keyword>
<keyword evidence="2 5" id="KW-0378">Hydrolase</keyword>
<evidence type="ECO:0000313" key="8">
    <source>
        <dbReference type="Proteomes" id="UP000675047"/>
    </source>
</evidence>
<evidence type="ECO:0000256" key="4">
    <source>
        <dbReference type="PROSITE-ProRule" id="PRU10040"/>
    </source>
</evidence>